<dbReference type="EMBL" id="JABXBU010002072">
    <property type="protein sequence ID" value="KAF8778857.1"/>
    <property type="molecule type" value="Genomic_DNA"/>
</dbReference>
<gene>
    <name evidence="1" type="ORF">HNY73_015542</name>
</gene>
<proteinExistence type="predicted"/>
<evidence type="ECO:0000313" key="1">
    <source>
        <dbReference type="EMBL" id="KAF8778857.1"/>
    </source>
</evidence>
<evidence type="ECO:0000313" key="2">
    <source>
        <dbReference type="Proteomes" id="UP000807504"/>
    </source>
</evidence>
<organism evidence="1 2">
    <name type="scientific">Argiope bruennichi</name>
    <name type="common">Wasp spider</name>
    <name type="synonym">Aranea bruennichi</name>
    <dbReference type="NCBI Taxonomy" id="94029"/>
    <lineage>
        <taxon>Eukaryota</taxon>
        <taxon>Metazoa</taxon>
        <taxon>Ecdysozoa</taxon>
        <taxon>Arthropoda</taxon>
        <taxon>Chelicerata</taxon>
        <taxon>Arachnida</taxon>
        <taxon>Araneae</taxon>
        <taxon>Araneomorphae</taxon>
        <taxon>Entelegynae</taxon>
        <taxon>Araneoidea</taxon>
        <taxon>Araneidae</taxon>
        <taxon>Argiope</taxon>
    </lineage>
</organism>
<dbReference type="Proteomes" id="UP000807504">
    <property type="component" value="Unassembled WGS sequence"/>
</dbReference>
<reference evidence="1" key="2">
    <citation type="submission" date="2020-06" db="EMBL/GenBank/DDBJ databases">
        <authorList>
            <person name="Sheffer M."/>
        </authorList>
    </citation>
    <scope>NUCLEOTIDE SEQUENCE</scope>
</reference>
<protein>
    <submittedName>
        <fullName evidence="1">Uncharacterized protein</fullName>
    </submittedName>
</protein>
<dbReference type="AlphaFoldDB" id="A0A8T0ESY0"/>
<keyword evidence="2" id="KW-1185">Reference proteome</keyword>
<reference evidence="1" key="1">
    <citation type="journal article" date="2020" name="bioRxiv">
        <title>Chromosome-level reference genome of the European wasp spider Argiope bruennichi: a resource for studies on range expansion and evolutionary adaptation.</title>
        <authorList>
            <person name="Sheffer M.M."/>
            <person name="Hoppe A."/>
            <person name="Krehenwinkel H."/>
            <person name="Uhl G."/>
            <person name="Kuss A.W."/>
            <person name="Jensen L."/>
            <person name="Jensen C."/>
            <person name="Gillespie R.G."/>
            <person name="Hoff K.J."/>
            <person name="Prost S."/>
        </authorList>
    </citation>
    <scope>NUCLEOTIDE SEQUENCE</scope>
</reference>
<comment type="caution">
    <text evidence="1">The sequence shown here is derived from an EMBL/GenBank/DDBJ whole genome shotgun (WGS) entry which is preliminary data.</text>
</comment>
<name>A0A8T0ESY0_ARGBR</name>
<accession>A0A8T0ESY0</accession>
<sequence>MTDQEVFLSPDELRQAELSLVSLVQQSEFAKEMKDLRCSGEVSKQSQVKNLHPLMIKAGILRVGGRLPNIRLLFSFTNATPQILVLSDPEIIQILSYPDPILILSGDHPDPGNIKSQLAKLNNALTEGQNKMDFPELQAQLDIVRNIECKFKQLKDDYYRIAKEEDFQKIETSLFEVNEDIQKLEIPKLSHNSREEADEIEDILENLYTNRNMSQESWSHWTWDVPILSGPYSEESEMTTSLIWGSGLTLVTCYSANLRLSNELPARTWPIDSFYDSLEDFTLNVEEDEAFYPWKVPNVAIAIHSPFVPAHAFDEGKLLKIGYMYQISVKLEEEHLLPHPYITDCTDYDEFWRENNKTGPRSQEVITISLPNL</sequence>